<dbReference type="SMART" id="SM00028">
    <property type="entry name" value="TPR"/>
    <property type="match status" value="2"/>
</dbReference>
<name>A0ABV7JG59_9GAMM</name>
<keyword evidence="4" id="KW-1185">Reference proteome</keyword>
<evidence type="ECO:0000256" key="2">
    <source>
        <dbReference type="SAM" id="Phobius"/>
    </source>
</evidence>
<dbReference type="Gene3D" id="1.25.40.10">
    <property type="entry name" value="Tetratricopeptide repeat domain"/>
    <property type="match status" value="2"/>
</dbReference>
<keyword evidence="1" id="KW-0802">TPR repeat</keyword>
<protein>
    <submittedName>
        <fullName evidence="3">Tetratricopeptide repeat protein</fullName>
    </submittedName>
</protein>
<dbReference type="SUPFAM" id="SSF48452">
    <property type="entry name" value="TPR-like"/>
    <property type="match status" value="1"/>
</dbReference>
<sequence length="381" mass="43392">MLNYYVHVYGGFGVYWVLIIVSIVVGFIEWYEEKPVENQKKWPRWTKFICVLIVAGIGSIGLLEGHFAKYEGLKAYKDKNFITAVEKLNVAYTSPFNTRAVIDTLGLSHKKLADNAISMIVAKSAYQKSIEYFSESRLQYPHSPISKNGLINVYRRLKDWEELDSLIISFENEIQTNFFKNDDGGNIIPNQKATYLTTLGNIFSDQDNPNRSDSRAVEYYQSALDTDPSNIFAILNMPPRLIDLAKSSPVNSKKRIGYLKTALHLSKAGLKLKDPSDKAFSALSLIQIGSMQHGLNINDTEFFESIKLVEKNKDDYENIDKWFVLVKAYLKLGNHAKAINSFNKALIFNSRFTKAHHELAANYWIILGKADIYPFLEIIDS</sequence>
<evidence type="ECO:0000256" key="1">
    <source>
        <dbReference type="PROSITE-ProRule" id="PRU00339"/>
    </source>
</evidence>
<organism evidence="3 4">
    <name type="scientific">Marinicella sediminis</name>
    <dbReference type="NCBI Taxonomy" id="1792834"/>
    <lineage>
        <taxon>Bacteria</taxon>
        <taxon>Pseudomonadati</taxon>
        <taxon>Pseudomonadota</taxon>
        <taxon>Gammaproteobacteria</taxon>
        <taxon>Lysobacterales</taxon>
        <taxon>Marinicellaceae</taxon>
        <taxon>Marinicella</taxon>
    </lineage>
</organism>
<dbReference type="EMBL" id="JBHRTS010000010">
    <property type="protein sequence ID" value="MFC3195869.1"/>
    <property type="molecule type" value="Genomic_DNA"/>
</dbReference>
<feature type="transmembrane region" description="Helical" evidence="2">
    <location>
        <begin position="6"/>
        <end position="28"/>
    </location>
</feature>
<dbReference type="Pfam" id="PF13181">
    <property type="entry name" value="TPR_8"/>
    <property type="match status" value="1"/>
</dbReference>
<proteinExistence type="predicted"/>
<feature type="repeat" description="TPR" evidence="1">
    <location>
        <begin position="319"/>
        <end position="352"/>
    </location>
</feature>
<evidence type="ECO:0000313" key="4">
    <source>
        <dbReference type="Proteomes" id="UP001595533"/>
    </source>
</evidence>
<gene>
    <name evidence="3" type="ORF">ACFODZ_16565</name>
</gene>
<evidence type="ECO:0000313" key="3">
    <source>
        <dbReference type="EMBL" id="MFC3195869.1"/>
    </source>
</evidence>
<dbReference type="RefSeq" id="WP_077412957.1">
    <property type="nucleotide sequence ID" value="NZ_JBHRTS010000010.1"/>
</dbReference>
<reference evidence="4" key="1">
    <citation type="journal article" date="2019" name="Int. J. Syst. Evol. Microbiol.">
        <title>The Global Catalogue of Microorganisms (GCM) 10K type strain sequencing project: providing services to taxonomists for standard genome sequencing and annotation.</title>
        <authorList>
            <consortium name="The Broad Institute Genomics Platform"/>
            <consortium name="The Broad Institute Genome Sequencing Center for Infectious Disease"/>
            <person name="Wu L."/>
            <person name="Ma J."/>
        </authorList>
    </citation>
    <scope>NUCLEOTIDE SEQUENCE [LARGE SCALE GENOMIC DNA]</scope>
    <source>
        <strain evidence="4">KCTC 42953</strain>
    </source>
</reference>
<dbReference type="InterPro" id="IPR019734">
    <property type="entry name" value="TPR_rpt"/>
</dbReference>
<dbReference type="InterPro" id="IPR011990">
    <property type="entry name" value="TPR-like_helical_dom_sf"/>
</dbReference>
<dbReference type="Proteomes" id="UP001595533">
    <property type="component" value="Unassembled WGS sequence"/>
</dbReference>
<keyword evidence="2" id="KW-1133">Transmembrane helix</keyword>
<feature type="transmembrane region" description="Helical" evidence="2">
    <location>
        <begin position="48"/>
        <end position="68"/>
    </location>
</feature>
<keyword evidence="2" id="KW-0812">Transmembrane</keyword>
<dbReference type="PROSITE" id="PS50005">
    <property type="entry name" value="TPR"/>
    <property type="match status" value="1"/>
</dbReference>
<comment type="caution">
    <text evidence="3">The sequence shown here is derived from an EMBL/GenBank/DDBJ whole genome shotgun (WGS) entry which is preliminary data.</text>
</comment>
<keyword evidence="2" id="KW-0472">Membrane</keyword>
<accession>A0ABV7JG59</accession>